<evidence type="ECO:0000256" key="1">
    <source>
        <dbReference type="ARBA" id="ARBA00001971"/>
    </source>
</evidence>
<dbReference type="PRINTS" id="PR00385">
    <property type="entry name" value="P450"/>
</dbReference>
<dbReference type="Gene3D" id="1.10.630.10">
    <property type="entry name" value="Cytochrome P450"/>
    <property type="match status" value="1"/>
</dbReference>
<dbReference type="PANTHER" id="PTHR24305:SF166">
    <property type="entry name" value="CYTOCHROME P450 12A4, MITOCHONDRIAL-RELATED"/>
    <property type="match status" value="1"/>
</dbReference>
<dbReference type="GO" id="GO:0016705">
    <property type="term" value="F:oxidoreductase activity, acting on paired donors, with incorporation or reduction of molecular oxygen"/>
    <property type="evidence" value="ECO:0007669"/>
    <property type="project" value="InterPro"/>
</dbReference>
<dbReference type="RefSeq" id="XP_001484579.2">
    <property type="nucleotide sequence ID" value="XM_001484529.1"/>
</dbReference>
<dbReference type="PRINTS" id="PR00465">
    <property type="entry name" value="EP450IV"/>
</dbReference>
<evidence type="ECO:0000256" key="5">
    <source>
        <dbReference type="PIRSR" id="PIRSR602403-1"/>
    </source>
</evidence>
<keyword evidence="5 6" id="KW-0349">Heme</keyword>
<keyword evidence="6" id="KW-0560">Oxidoreductase</keyword>
<keyword evidence="3 5" id="KW-0479">Metal-binding</keyword>
<dbReference type="InterPro" id="IPR001128">
    <property type="entry name" value="Cyt_P450"/>
</dbReference>
<dbReference type="InterPro" id="IPR036396">
    <property type="entry name" value="Cyt_P450_sf"/>
</dbReference>
<comment type="similarity">
    <text evidence="2 6">Belongs to the cytochrome P450 family.</text>
</comment>
<dbReference type="PROSITE" id="PS00086">
    <property type="entry name" value="CYTOCHROME_P450"/>
    <property type="match status" value="1"/>
</dbReference>
<dbReference type="InterPro" id="IPR050121">
    <property type="entry name" value="Cytochrome_P450_monoxygenase"/>
</dbReference>
<feature type="binding site" description="axial binding residue" evidence="5">
    <location>
        <position position="487"/>
    </location>
    <ligand>
        <name>heme</name>
        <dbReference type="ChEBI" id="CHEBI:30413"/>
    </ligand>
    <ligandPart>
        <name>Fe</name>
        <dbReference type="ChEBI" id="CHEBI:18248"/>
    </ligandPart>
</feature>
<sequence length="567" mass="65674">MLLDFFSFLANAAQTHTSLVIWSLCGVTIIYYLIIYPFFLSPLRNIPGPYHYRVTKLFALNGQRRQQWIMTVHQLHQKYGNVVVLSPREISVNGDLVYLRDIYTKNFPKDRFYENFRNHGFKDNIFASLENDRHKNYKKILQGLYTKSAILSDRNSTKDLLNDKVNLLMDQIYNSSVTAKNPDLINAKCLHNEHGVGVASTWYEKTKQKGIEVYSLFGALAMDVVSGFELGPENGTSLLSTPKDRYIIAMFRRVASMGFWTTLMPQLWNFAATGTILAAQQAVEKWQLSAYTKAEKNVPKVTTSLNTLNAAGLFKESAYSFLTDNIFAGHETTAIQLTYLTYELSRPVHRENQHKFRQELYNTFGKPHDINDRITDLDKVDKLVYLDALMNENSRVHTSIPGAEPRVTPEPYPINLEDGTKVIVPKGTTISVQPYSIHRQESVFPEPEKWVPERWLQQPNESIEEFHCRIKAQHKWMMPFGKGIRMCLGMNLAVLEMKLALANIYWHFESKICEDWCEIDCNDNHIKMDSEPKNRKKDYEMMTMMDTYTTRPLYDECWLSWSIPENS</sequence>
<dbReference type="KEGG" id="pgu:PGUG_02308"/>
<dbReference type="InterPro" id="IPR002403">
    <property type="entry name" value="Cyt_P450_E_grp-IV"/>
</dbReference>
<protein>
    <recommendedName>
        <fullName evidence="10">Cytochrome P450</fullName>
    </recommendedName>
</protein>
<dbReference type="CDD" id="cd11059">
    <property type="entry name" value="CYP_fungal"/>
    <property type="match status" value="1"/>
</dbReference>
<name>A5DGA7_PICGU</name>
<keyword evidence="7" id="KW-0812">Transmembrane</keyword>
<evidence type="ECO:0008006" key="10">
    <source>
        <dbReference type="Google" id="ProtNLM"/>
    </source>
</evidence>
<dbReference type="PANTHER" id="PTHR24305">
    <property type="entry name" value="CYTOCHROME P450"/>
    <property type="match status" value="1"/>
</dbReference>
<dbReference type="VEuPathDB" id="FungiDB:PGUG_02308"/>
<accession>A5DGA7</accession>
<dbReference type="OMA" id="ALANLYW"/>
<dbReference type="GeneID" id="5126546"/>
<reference evidence="8 9" key="1">
    <citation type="journal article" date="2009" name="Nature">
        <title>Evolution of pathogenicity and sexual reproduction in eight Candida genomes.</title>
        <authorList>
            <person name="Butler G."/>
            <person name="Rasmussen M.D."/>
            <person name="Lin M.F."/>
            <person name="Santos M.A."/>
            <person name="Sakthikumar S."/>
            <person name="Munro C.A."/>
            <person name="Rheinbay E."/>
            <person name="Grabherr M."/>
            <person name="Forche A."/>
            <person name="Reedy J.L."/>
            <person name="Agrafioti I."/>
            <person name="Arnaud M.B."/>
            <person name="Bates S."/>
            <person name="Brown A.J."/>
            <person name="Brunke S."/>
            <person name="Costanzo M.C."/>
            <person name="Fitzpatrick D.A."/>
            <person name="de Groot P.W."/>
            <person name="Harris D."/>
            <person name="Hoyer L.L."/>
            <person name="Hube B."/>
            <person name="Klis F.M."/>
            <person name="Kodira C."/>
            <person name="Lennard N."/>
            <person name="Logue M.E."/>
            <person name="Martin R."/>
            <person name="Neiman A.M."/>
            <person name="Nikolaou E."/>
            <person name="Quail M.A."/>
            <person name="Quinn J."/>
            <person name="Santos M.C."/>
            <person name="Schmitzberger F.F."/>
            <person name="Sherlock G."/>
            <person name="Shah P."/>
            <person name="Silverstein K.A."/>
            <person name="Skrzypek M.S."/>
            <person name="Soll D."/>
            <person name="Staggs R."/>
            <person name="Stansfield I."/>
            <person name="Stumpf M.P."/>
            <person name="Sudbery P.E."/>
            <person name="Srikantha T."/>
            <person name="Zeng Q."/>
            <person name="Berman J."/>
            <person name="Berriman M."/>
            <person name="Heitman J."/>
            <person name="Gow N.A."/>
            <person name="Lorenz M.C."/>
            <person name="Birren B.W."/>
            <person name="Kellis M."/>
            <person name="Cuomo C.A."/>
        </authorList>
    </citation>
    <scope>NUCLEOTIDE SEQUENCE [LARGE SCALE GENOMIC DNA]</scope>
    <source>
        <strain evidence="9">ATCC 6260 / CBS 566 / DSM 6381 / JCM 1539 / NBRC 10279 / NRRL Y-324</strain>
    </source>
</reference>
<dbReference type="HOGENOM" id="CLU_001570_14_2_1"/>
<keyword evidence="7" id="KW-1133">Transmembrane helix</keyword>
<evidence type="ECO:0000256" key="6">
    <source>
        <dbReference type="RuleBase" id="RU000461"/>
    </source>
</evidence>
<dbReference type="eggNOG" id="KOG0158">
    <property type="taxonomic scope" value="Eukaryota"/>
</dbReference>
<dbReference type="InParanoid" id="A5DGA7"/>
<evidence type="ECO:0000313" key="8">
    <source>
        <dbReference type="EMBL" id="EDK38210.2"/>
    </source>
</evidence>
<dbReference type="GO" id="GO:0004497">
    <property type="term" value="F:monooxygenase activity"/>
    <property type="evidence" value="ECO:0007669"/>
    <property type="project" value="UniProtKB-KW"/>
</dbReference>
<evidence type="ECO:0000256" key="4">
    <source>
        <dbReference type="ARBA" id="ARBA00023004"/>
    </source>
</evidence>
<dbReference type="STRING" id="294746.A5DGA7"/>
<dbReference type="GO" id="GO:0020037">
    <property type="term" value="F:heme binding"/>
    <property type="evidence" value="ECO:0007669"/>
    <property type="project" value="InterPro"/>
</dbReference>
<gene>
    <name evidence="8" type="ORF">PGUG_02308</name>
</gene>
<dbReference type="EMBL" id="CH408157">
    <property type="protein sequence ID" value="EDK38210.2"/>
    <property type="molecule type" value="Genomic_DNA"/>
</dbReference>
<evidence type="ECO:0000313" key="9">
    <source>
        <dbReference type="Proteomes" id="UP000001997"/>
    </source>
</evidence>
<keyword evidence="6" id="KW-0503">Monooxygenase</keyword>
<dbReference type="Pfam" id="PF00067">
    <property type="entry name" value="p450"/>
    <property type="match status" value="1"/>
</dbReference>
<dbReference type="GO" id="GO:0005506">
    <property type="term" value="F:iron ion binding"/>
    <property type="evidence" value="ECO:0007669"/>
    <property type="project" value="InterPro"/>
</dbReference>
<dbReference type="AlphaFoldDB" id="A5DGA7"/>
<feature type="transmembrane region" description="Helical" evidence="7">
    <location>
        <begin position="20"/>
        <end position="40"/>
    </location>
</feature>
<keyword evidence="7" id="KW-0472">Membrane</keyword>
<dbReference type="InterPro" id="IPR017972">
    <property type="entry name" value="Cyt_P450_CS"/>
</dbReference>
<evidence type="ECO:0000256" key="3">
    <source>
        <dbReference type="ARBA" id="ARBA00022723"/>
    </source>
</evidence>
<comment type="cofactor">
    <cofactor evidence="1 5">
        <name>heme</name>
        <dbReference type="ChEBI" id="CHEBI:30413"/>
    </cofactor>
</comment>
<evidence type="ECO:0000256" key="2">
    <source>
        <dbReference type="ARBA" id="ARBA00010617"/>
    </source>
</evidence>
<dbReference type="OrthoDB" id="1470350at2759"/>
<dbReference type="Proteomes" id="UP000001997">
    <property type="component" value="Unassembled WGS sequence"/>
</dbReference>
<proteinExistence type="inferred from homology"/>
<keyword evidence="9" id="KW-1185">Reference proteome</keyword>
<organism evidence="8 9">
    <name type="scientific">Meyerozyma guilliermondii (strain ATCC 6260 / CBS 566 / DSM 6381 / JCM 1539 / NBRC 10279 / NRRL Y-324)</name>
    <name type="common">Yeast</name>
    <name type="synonym">Candida guilliermondii</name>
    <dbReference type="NCBI Taxonomy" id="294746"/>
    <lineage>
        <taxon>Eukaryota</taxon>
        <taxon>Fungi</taxon>
        <taxon>Dikarya</taxon>
        <taxon>Ascomycota</taxon>
        <taxon>Saccharomycotina</taxon>
        <taxon>Pichiomycetes</taxon>
        <taxon>Debaryomycetaceae</taxon>
        <taxon>Meyerozyma</taxon>
    </lineage>
</organism>
<keyword evidence="4 5" id="KW-0408">Iron</keyword>
<evidence type="ECO:0000256" key="7">
    <source>
        <dbReference type="SAM" id="Phobius"/>
    </source>
</evidence>
<dbReference type="SUPFAM" id="SSF48264">
    <property type="entry name" value="Cytochrome P450"/>
    <property type="match status" value="1"/>
</dbReference>